<keyword evidence="1" id="KW-0472">Membrane</keyword>
<keyword evidence="1" id="KW-0812">Transmembrane</keyword>
<dbReference type="Proteomes" id="UP000288212">
    <property type="component" value="Unassembled WGS sequence"/>
</dbReference>
<gene>
    <name evidence="2" type="ORF">CWE06_09445</name>
</gene>
<dbReference type="EMBL" id="PIPI01000006">
    <property type="protein sequence ID" value="RUO19247.1"/>
    <property type="molecule type" value="Genomic_DNA"/>
</dbReference>
<dbReference type="AlphaFoldDB" id="A0A432VSB1"/>
<organism evidence="2 3">
    <name type="scientific">Aliidiomarina haloalkalitolerans</name>
    <dbReference type="NCBI Taxonomy" id="859059"/>
    <lineage>
        <taxon>Bacteria</taxon>
        <taxon>Pseudomonadati</taxon>
        <taxon>Pseudomonadota</taxon>
        <taxon>Gammaproteobacteria</taxon>
        <taxon>Alteromonadales</taxon>
        <taxon>Idiomarinaceae</taxon>
        <taxon>Aliidiomarina</taxon>
    </lineage>
</organism>
<evidence type="ECO:0000313" key="2">
    <source>
        <dbReference type="EMBL" id="RUO19247.1"/>
    </source>
</evidence>
<dbReference type="RefSeq" id="WP_126793461.1">
    <property type="nucleotide sequence ID" value="NZ_PIPI01000006.1"/>
</dbReference>
<dbReference type="OrthoDB" id="346283at2"/>
<keyword evidence="1" id="KW-1133">Transmembrane helix</keyword>
<evidence type="ECO:0000313" key="3">
    <source>
        <dbReference type="Proteomes" id="UP000288212"/>
    </source>
</evidence>
<comment type="caution">
    <text evidence="2">The sequence shown here is derived from an EMBL/GenBank/DDBJ whole genome shotgun (WGS) entry which is preliminary data.</text>
</comment>
<evidence type="ECO:0000256" key="1">
    <source>
        <dbReference type="SAM" id="Phobius"/>
    </source>
</evidence>
<reference evidence="2 3" key="1">
    <citation type="journal article" date="2011" name="Front. Microbiol.">
        <title>Genomic signatures of strain selection and enhancement in Bacillus atrophaeus var. globigii, a historical biowarfare simulant.</title>
        <authorList>
            <person name="Gibbons H.S."/>
            <person name="Broomall S.M."/>
            <person name="McNew L.A."/>
            <person name="Daligault H."/>
            <person name="Chapman C."/>
            <person name="Bruce D."/>
            <person name="Karavis M."/>
            <person name="Krepps M."/>
            <person name="McGregor P.A."/>
            <person name="Hong C."/>
            <person name="Park K.H."/>
            <person name="Akmal A."/>
            <person name="Feldman A."/>
            <person name="Lin J.S."/>
            <person name="Chang W.E."/>
            <person name="Higgs B.W."/>
            <person name="Demirev P."/>
            <person name="Lindquist J."/>
            <person name="Liem A."/>
            <person name="Fochler E."/>
            <person name="Read T.D."/>
            <person name="Tapia R."/>
            <person name="Johnson S."/>
            <person name="Bishop-Lilly K.A."/>
            <person name="Detter C."/>
            <person name="Han C."/>
            <person name="Sozhamannan S."/>
            <person name="Rosenzweig C.N."/>
            <person name="Skowronski E.W."/>
        </authorList>
    </citation>
    <scope>NUCLEOTIDE SEQUENCE [LARGE SCALE GENOMIC DNA]</scope>
    <source>
        <strain evidence="2 3">AK5</strain>
    </source>
</reference>
<protein>
    <recommendedName>
        <fullName evidence="4">DUF4760 domain-containing protein</fullName>
    </recommendedName>
</protein>
<feature type="transmembrane region" description="Helical" evidence="1">
    <location>
        <begin position="46"/>
        <end position="70"/>
    </location>
</feature>
<keyword evidence="3" id="KW-1185">Reference proteome</keyword>
<name>A0A432VSB1_9GAMM</name>
<proteinExistence type="predicted"/>
<evidence type="ECO:0008006" key="4">
    <source>
        <dbReference type="Google" id="ProtNLM"/>
    </source>
</evidence>
<accession>A0A432VSB1</accession>
<sequence>MKLRKFKLTLIVFAFLYVLTLGAYFTVMYLKGNFGVSANSQDWGSLGSYIGGIFTPIAALLSGYFVYVSFAANAHQQKLQLIRESLSRLDRQLEKQFEVPFNNLSLGEQYHGASFKDVIYAISNGAAKADNDAKVAILALVHNVAILTNSIRYYSELLAELPSARKDTEWLGKLEVGYWIQKYTPLSMRMIKIVGVEEFESKASKEELESFRYVLGAYDL</sequence>